<dbReference type="EMBL" id="CP096040">
    <property type="protein sequence ID" value="USQ94541.1"/>
    <property type="molecule type" value="Genomic_DNA"/>
</dbReference>
<evidence type="ECO:0008006" key="4">
    <source>
        <dbReference type="Google" id="ProtNLM"/>
    </source>
</evidence>
<evidence type="ECO:0000256" key="1">
    <source>
        <dbReference type="SAM" id="SignalP"/>
    </source>
</evidence>
<sequence>MLKRSLLPAVLGATLLMTAGQALAANPHDGAWVSVEEKSYWSDGNLPKGFKLTINLKFGDNKLEYHSVNTTGGREFKTDYLTSLDGTPAIFNDQARFNQVSVKQLGPDEFQILKMKDGDVIVGEFWTFRPDGKTLVRRGVGKSPEGRSKAYQETFVRQ</sequence>
<keyword evidence="1" id="KW-0732">Signal</keyword>
<feature type="signal peptide" evidence="1">
    <location>
        <begin position="1"/>
        <end position="24"/>
    </location>
</feature>
<gene>
    <name evidence="2" type="ORF">MZV50_18410</name>
</gene>
<evidence type="ECO:0000313" key="3">
    <source>
        <dbReference type="Proteomes" id="UP001057520"/>
    </source>
</evidence>
<reference evidence="2 3" key="1">
    <citation type="submission" date="2022-04" db="EMBL/GenBank/DDBJ databases">
        <title>Genome sequence of soybean root-associated Caulobacter segnis RL271.</title>
        <authorList>
            <person name="Longley R."/>
            <person name="Bonito G."/>
            <person name="Trigodet F."/>
            <person name="Crosson S."/>
            <person name="Fiebig A."/>
        </authorList>
    </citation>
    <scope>NUCLEOTIDE SEQUENCE [LARGE SCALE GENOMIC DNA]</scope>
    <source>
        <strain evidence="2 3">RL271</strain>
    </source>
</reference>
<proteinExistence type="predicted"/>
<dbReference type="Proteomes" id="UP001057520">
    <property type="component" value="Chromosome"/>
</dbReference>
<feature type="chain" id="PRO_5046958229" description="Secreted protein" evidence="1">
    <location>
        <begin position="25"/>
        <end position="158"/>
    </location>
</feature>
<organism evidence="2 3">
    <name type="scientific">Caulobacter segnis</name>
    <dbReference type="NCBI Taxonomy" id="88688"/>
    <lineage>
        <taxon>Bacteria</taxon>
        <taxon>Pseudomonadati</taxon>
        <taxon>Pseudomonadota</taxon>
        <taxon>Alphaproteobacteria</taxon>
        <taxon>Caulobacterales</taxon>
        <taxon>Caulobacteraceae</taxon>
        <taxon>Caulobacter</taxon>
    </lineage>
</organism>
<keyword evidence="3" id="KW-1185">Reference proteome</keyword>
<accession>A0ABY4ZPL4</accession>
<evidence type="ECO:0000313" key="2">
    <source>
        <dbReference type="EMBL" id="USQ94541.1"/>
    </source>
</evidence>
<name>A0ABY4ZPL4_9CAUL</name>
<protein>
    <recommendedName>
        <fullName evidence="4">Secreted protein</fullName>
    </recommendedName>
</protein>